<dbReference type="PANTHER" id="PTHR47618">
    <property type="entry name" value="BIFUNCTIONAL OLIGORIBONUCLEASE AND PAP PHOSPHATASE NRNA"/>
    <property type="match status" value="1"/>
</dbReference>
<keyword evidence="4" id="KW-1185">Reference proteome</keyword>
<organism evidence="3 4">
    <name type="scientific">Lactiplantibacillus plajomi</name>
    <dbReference type="NCBI Taxonomy" id="1457217"/>
    <lineage>
        <taxon>Bacteria</taxon>
        <taxon>Bacillati</taxon>
        <taxon>Bacillota</taxon>
        <taxon>Bacilli</taxon>
        <taxon>Lactobacillales</taxon>
        <taxon>Lactobacillaceae</taxon>
        <taxon>Lactiplantibacillus</taxon>
    </lineage>
</organism>
<dbReference type="EMBL" id="JBHLUK010000002">
    <property type="protein sequence ID" value="MFC0422627.1"/>
    <property type="molecule type" value="Genomic_DNA"/>
</dbReference>
<dbReference type="GO" id="GO:0008441">
    <property type="term" value="F:3'(2'),5'-bisphosphate nucleotidase activity"/>
    <property type="evidence" value="ECO:0007669"/>
    <property type="project" value="UniProtKB-EC"/>
</dbReference>
<dbReference type="InterPro" id="IPR003156">
    <property type="entry name" value="DHHA1_dom"/>
</dbReference>
<reference evidence="3 4" key="1">
    <citation type="submission" date="2024-09" db="EMBL/GenBank/DDBJ databases">
        <authorList>
            <person name="Sun Q."/>
            <person name="Mori K."/>
        </authorList>
    </citation>
    <scope>NUCLEOTIDE SEQUENCE [LARGE SCALE GENOMIC DNA]</scope>
    <source>
        <strain evidence="3 4">TBRC 4575</strain>
    </source>
</reference>
<evidence type="ECO:0000259" key="1">
    <source>
        <dbReference type="Pfam" id="PF01368"/>
    </source>
</evidence>
<sequence>MTNPGLLAAMQRAVENAPRIFVYRHTNPDPDAIGSQFGLVQLLRTAFPDKPVVAVGSVPNHLTWIATNDTPPQQPTAADLLVMVDCANHDRIAGHWRQDAPIIKIDHHPNRDSYGTLNWVDAGYSSCSEMIYALYAADRTRLTMTTTIATLLYAGIIGDTVGFSTPATSAKTLATASQLAAYGVDIATVSHHAADLTPQLAKLSGYILSHLEVDELGLAHVVLSQPVLQSLAVPYGDEDAIVALPGNLANVTAWLIFVATPQGNYRVHLRSKRVPIDAVAKRFGGGGHALASGTFVADLDQVTQLVTVAHATLATALITEQG</sequence>
<evidence type="ECO:0000313" key="3">
    <source>
        <dbReference type="EMBL" id="MFC0422627.1"/>
    </source>
</evidence>
<feature type="domain" description="DHHA1" evidence="2">
    <location>
        <begin position="246"/>
        <end position="313"/>
    </location>
</feature>
<comment type="caution">
    <text evidence="3">The sequence shown here is derived from an EMBL/GenBank/DDBJ whole genome shotgun (WGS) entry which is preliminary data.</text>
</comment>
<dbReference type="Proteomes" id="UP001589855">
    <property type="component" value="Unassembled WGS sequence"/>
</dbReference>
<dbReference type="RefSeq" id="WP_137643889.1">
    <property type="nucleotide sequence ID" value="NZ_BAABRM010000001.1"/>
</dbReference>
<keyword evidence="3" id="KW-0378">Hydrolase</keyword>
<dbReference type="InterPro" id="IPR038763">
    <property type="entry name" value="DHH_sf"/>
</dbReference>
<proteinExistence type="predicted"/>
<dbReference type="InterPro" id="IPR051319">
    <property type="entry name" value="Oligoribo/pAp-PDE_c-di-AMP_PDE"/>
</dbReference>
<evidence type="ECO:0000313" key="4">
    <source>
        <dbReference type="Proteomes" id="UP001589855"/>
    </source>
</evidence>
<feature type="domain" description="DDH" evidence="1">
    <location>
        <begin position="19"/>
        <end position="156"/>
    </location>
</feature>
<name>A0ABV6JZH2_9LACO</name>
<dbReference type="Gene3D" id="3.90.1640.10">
    <property type="entry name" value="inorganic pyrophosphatase (n-terminal core)"/>
    <property type="match status" value="1"/>
</dbReference>
<dbReference type="Gene3D" id="3.10.310.30">
    <property type="match status" value="1"/>
</dbReference>
<dbReference type="SUPFAM" id="SSF64182">
    <property type="entry name" value="DHH phosphoesterases"/>
    <property type="match status" value="1"/>
</dbReference>
<dbReference type="PANTHER" id="PTHR47618:SF1">
    <property type="entry name" value="BIFUNCTIONAL OLIGORIBONUCLEASE AND PAP PHOSPHATASE NRNA"/>
    <property type="match status" value="1"/>
</dbReference>
<gene>
    <name evidence="3" type="ORF">ACFFGS_00315</name>
</gene>
<dbReference type="Pfam" id="PF01368">
    <property type="entry name" value="DHH"/>
    <property type="match status" value="1"/>
</dbReference>
<dbReference type="EC" id="3.1.3.7" evidence="3"/>
<evidence type="ECO:0000259" key="2">
    <source>
        <dbReference type="Pfam" id="PF02272"/>
    </source>
</evidence>
<protein>
    <submittedName>
        <fullName evidence="3">Bifunctional oligoribonuclease/PAP phosphatase NrnA</fullName>
        <ecNumber evidence="3">3.1.3.7</ecNumber>
    </submittedName>
</protein>
<accession>A0ABV6JZH2</accession>
<dbReference type="InterPro" id="IPR001667">
    <property type="entry name" value="DDH_dom"/>
</dbReference>
<dbReference type="Pfam" id="PF02272">
    <property type="entry name" value="DHHA1"/>
    <property type="match status" value="1"/>
</dbReference>